<comment type="caution">
    <text evidence="10">The sequence shown here is derived from an EMBL/GenBank/DDBJ whole genome shotgun (WGS) entry which is preliminary data.</text>
</comment>
<dbReference type="SUPFAM" id="SSF55103">
    <property type="entry name" value="FAD-linked oxidases, C-terminal domain"/>
    <property type="match status" value="1"/>
</dbReference>
<gene>
    <name evidence="10" type="ORF">GCM10023187_24320</name>
</gene>
<name>A0ABP8KFQ0_9BACT</name>
<dbReference type="Gene3D" id="3.30.70.2740">
    <property type="match status" value="1"/>
</dbReference>
<feature type="domain" description="4Fe-4S ferredoxin-type" evidence="8">
    <location>
        <begin position="667"/>
        <end position="699"/>
    </location>
</feature>
<keyword evidence="3" id="KW-0479">Metal-binding</keyword>
<organism evidence="10 11">
    <name type="scientific">Nibrella viscosa</name>
    <dbReference type="NCBI Taxonomy" id="1084524"/>
    <lineage>
        <taxon>Bacteria</taxon>
        <taxon>Pseudomonadati</taxon>
        <taxon>Bacteroidota</taxon>
        <taxon>Cytophagia</taxon>
        <taxon>Cytophagales</taxon>
        <taxon>Spirosomataceae</taxon>
        <taxon>Nibrella</taxon>
    </lineage>
</organism>
<accession>A0ABP8KFQ0</accession>
<dbReference type="InterPro" id="IPR017900">
    <property type="entry name" value="4Fe4S_Fe_S_CS"/>
</dbReference>
<comment type="cofactor">
    <cofactor evidence="1">
        <name>FAD</name>
        <dbReference type="ChEBI" id="CHEBI:57692"/>
    </cofactor>
</comment>
<dbReference type="Gene3D" id="3.30.465.10">
    <property type="match status" value="1"/>
</dbReference>
<evidence type="ECO:0000259" key="8">
    <source>
        <dbReference type="PROSITE" id="PS51379"/>
    </source>
</evidence>
<dbReference type="InterPro" id="IPR017896">
    <property type="entry name" value="4Fe4S_Fe-S-bd"/>
</dbReference>
<protein>
    <submittedName>
        <fullName evidence="10">FAD-binding and (Fe-S)-binding domain-containing protein</fullName>
    </submittedName>
</protein>
<evidence type="ECO:0000256" key="6">
    <source>
        <dbReference type="ARBA" id="ARBA00023004"/>
    </source>
</evidence>
<keyword evidence="7" id="KW-0411">Iron-sulfur</keyword>
<feature type="domain" description="FAD-binding PCMH-type" evidence="9">
    <location>
        <begin position="42"/>
        <end position="324"/>
    </location>
</feature>
<dbReference type="InterPro" id="IPR016164">
    <property type="entry name" value="FAD-linked_Oxase-like_C"/>
</dbReference>
<evidence type="ECO:0000259" key="9">
    <source>
        <dbReference type="PROSITE" id="PS51387"/>
    </source>
</evidence>
<dbReference type="PROSITE" id="PS51379">
    <property type="entry name" value="4FE4S_FER_2"/>
    <property type="match status" value="1"/>
</dbReference>
<dbReference type="PROSITE" id="PS00198">
    <property type="entry name" value="4FE4S_FER_1"/>
    <property type="match status" value="1"/>
</dbReference>
<evidence type="ECO:0000313" key="10">
    <source>
        <dbReference type="EMBL" id="GAA4405682.1"/>
    </source>
</evidence>
<proteinExistence type="predicted"/>
<dbReference type="InterPro" id="IPR016169">
    <property type="entry name" value="FAD-bd_PCMH_sub2"/>
</dbReference>
<dbReference type="Proteomes" id="UP001500936">
    <property type="component" value="Unassembled WGS sequence"/>
</dbReference>
<sequence length="1052" mass="116828">MFKLSATPFRDLAQSFEGDLYYNETPQHTAQRMLYATDASVYQEMPTAVALPRTVEDIKRLVRFSKQHGIGLIPRAAGTSLAGQVVGSGIVVDISKYFGQILEVNVEERWVRVQPGVIRDDLNAFLKPYGLLFGPETSTASRAMIGGMIGNNSCGLHSIIWGTTRDHLLEAKTILSDGAEVAFGPLTESEFEAKCRGENVKSPLEQQLYQQTREWLSNPHIQQNIREGFPKPTVTRRNTGYAVDALLPFFTSSVQRISNPLITASGEIEETQLEAEQRITHPDLDGSAVPYQDQPVPFNLCKLIAGSEGTLCFVTEAKLNLIPLPPKEVALVCAHFMTIRQTLEANLVALAHQCSASEVVDDYILQLTKTNIEQAKNRVFVEGDPKAILMVEFHDDEPEGVRRKCETFIRSLREKGLGYAYPILYGEDSKKAWDLRKAGLGVMYNIPGEDKPVNVIEDCAVDVRDLPDFIDELDHMATEKHGLQLEYSAHAGAGELHALALMNLKTSEGRTAFRELLVDTAALVKKYGGSLSGEHGDGRLRGEFIGFMLGEENFQLIRDTKRLWDPQGVFNPGKIVDTPPMNEFMRSEPDREVPQPQTIFDFSAEGGLLALAEKCSGSGDCRKSEITGGTMCPSYMATRSERDTTRARANMLRHFYTNTAKPSDYDYEAVKDVLDLCISCKGCKAECPSSVDMARMKAEFTQQHYAEKGVPMRARLVGDFTKMMALASMAPWAYNAIYKTPALRKAANRMVGFHPDRTMPLLADTTLRKWFAARGARGVGQGVKSTEQITVGSTPQESVLPPALSPLPPAPRPLLFCDEFTNYNDVEVGQKAILLLERLGYRVAMPNHVESGRTYLSKGLVEEARKIAIRNVTMLKDVVSAQQPLIGLEPSAILTFRDEYPDLVPYELKADAQHITHHTYLFEEWLAQEADAGRIKPEVFNTDTRLIKLHGHCHQKALSSLVPVKKILSLPKNYTVQLIPSGCCGMAGSFGYEVEHYEVSMQIGELVLFPTIRQQPEDVIIAAPGTSCRHQIKDGTGRIARHPAEILYDALR</sequence>
<keyword evidence="5" id="KW-0560">Oxidoreductase</keyword>
<dbReference type="SUPFAM" id="SSF46548">
    <property type="entry name" value="alpha-helical ferredoxin"/>
    <property type="match status" value="1"/>
</dbReference>
<dbReference type="InterPro" id="IPR036318">
    <property type="entry name" value="FAD-bd_PCMH-like_sf"/>
</dbReference>
<dbReference type="PROSITE" id="PS51387">
    <property type="entry name" value="FAD_PCMH"/>
    <property type="match status" value="1"/>
</dbReference>
<keyword evidence="11" id="KW-1185">Reference proteome</keyword>
<dbReference type="InterPro" id="IPR006094">
    <property type="entry name" value="Oxid_FAD_bind_N"/>
</dbReference>
<dbReference type="Pfam" id="PF02913">
    <property type="entry name" value="FAD-oxidase_C"/>
    <property type="match status" value="1"/>
</dbReference>
<dbReference type="Pfam" id="PF13534">
    <property type="entry name" value="Fer4_17"/>
    <property type="match status" value="1"/>
</dbReference>
<dbReference type="InterPro" id="IPR004113">
    <property type="entry name" value="FAD-bd_oxidored_4_C"/>
</dbReference>
<dbReference type="PANTHER" id="PTHR11748:SF119">
    <property type="entry name" value="D-2-HYDROXYGLUTARATE DEHYDROGENASE"/>
    <property type="match status" value="1"/>
</dbReference>
<dbReference type="InterPro" id="IPR016166">
    <property type="entry name" value="FAD-bd_PCMH"/>
</dbReference>
<keyword evidence="6" id="KW-0408">Iron</keyword>
<dbReference type="Pfam" id="PF01565">
    <property type="entry name" value="FAD_binding_4"/>
    <property type="match status" value="1"/>
</dbReference>
<keyword evidence="2" id="KW-0285">Flavoprotein</keyword>
<evidence type="ECO:0000256" key="1">
    <source>
        <dbReference type="ARBA" id="ARBA00001974"/>
    </source>
</evidence>
<reference evidence="11" key="1">
    <citation type="journal article" date="2019" name="Int. J. Syst. Evol. Microbiol.">
        <title>The Global Catalogue of Microorganisms (GCM) 10K type strain sequencing project: providing services to taxonomists for standard genome sequencing and annotation.</title>
        <authorList>
            <consortium name="The Broad Institute Genomics Platform"/>
            <consortium name="The Broad Institute Genome Sequencing Center for Infectious Disease"/>
            <person name="Wu L."/>
            <person name="Ma J."/>
        </authorList>
    </citation>
    <scope>NUCLEOTIDE SEQUENCE [LARGE SCALE GENOMIC DNA]</scope>
    <source>
        <strain evidence="11">JCM 17925</strain>
    </source>
</reference>
<evidence type="ECO:0000256" key="7">
    <source>
        <dbReference type="ARBA" id="ARBA00023014"/>
    </source>
</evidence>
<dbReference type="EMBL" id="BAABHB010000004">
    <property type="protein sequence ID" value="GAA4405682.1"/>
    <property type="molecule type" value="Genomic_DNA"/>
</dbReference>
<evidence type="ECO:0000313" key="11">
    <source>
        <dbReference type="Proteomes" id="UP001500936"/>
    </source>
</evidence>
<dbReference type="SUPFAM" id="SSF56176">
    <property type="entry name" value="FAD-binding/transporter-associated domain-like"/>
    <property type="match status" value="1"/>
</dbReference>
<keyword evidence="4" id="KW-0274">FAD</keyword>
<evidence type="ECO:0000256" key="2">
    <source>
        <dbReference type="ARBA" id="ARBA00022630"/>
    </source>
</evidence>
<evidence type="ECO:0000256" key="5">
    <source>
        <dbReference type="ARBA" id="ARBA00023002"/>
    </source>
</evidence>
<dbReference type="RefSeq" id="WP_345267409.1">
    <property type="nucleotide sequence ID" value="NZ_BAABHB010000004.1"/>
</dbReference>
<evidence type="ECO:0000256" key="3">
    <source>
        <dbReference type="ARBA" id="ARBA00022723"/>
    </source>
</evidence>
<evidence type="ECO:0000256" key="4">
    <source>
        <dbReference type="ARBA" id="ARBA00022827"/>
    </source>
</evidence>
<dbReference type="PANTHER" id="PTHR11748">
    <property type="entry name" value="D-LACTATE DEHYDROGENASE"/>
    <property type="match status" value="1"/>
</dbReference>